<sequence length="103" mass="11386">MPVIPALWEAEAGGSPEVRSSRPARPTWRNPVSTKNTKISRAWWHTPIVPATQETEGLTLSPRLGCSSVISAHCSLHLKVLGLQGMSHHAWPNIFKHLLYVSD</sequence>
<protein>
    <submittedName>
        <fullName evidence="2">Uncharacterized protein</fullName>
    </submittedName>
</protein>
<dbReference type="AlphaFoldDB" id="A0A7N9D9T3"/>
<dbReference type="Proteomes" id="UP000233100">
    <property type="component" value="Chromosome 1"/>
</dbReference>
<reference evidence="2 3" key="1">
    <citation type="submission" date="2013-03" db="EMBL/GenBank/DDBJ databases">
        <authorList>
            <person name="Warren W."/>
            <person name="Wilson R.K."/>
        </authorList>
    </citation>
    <scope>NUCLEOTIDE SEQUENCE</scope>
</reference>
<evidence type="ECO:0000313" key="3">
    <source>
        <dbReference type="Proteomes" id="UP000233100"/>
    </source>
</evidence>
<dbReference type="GeneTree" id="ENSGT00940000163244"/>
<reference evidence="2" key="2">
    <citation type="submission" date="2025-08" db="UniProtKB">
        <authorList>
            <consortium name="Ensembl"/>
        </authorList>
    </citation>
    <scope>IDENTIFICATION</scope>
</reference>
<organism evidence="2 3">
    <name type="scientific">Macaca fascicularis</name>
    <name type="common">Crab-eating macaque</name>
    <name type="synonym">Cynomolgus monkey</name>
    <dbReference type="NCBI Taxonomy" id="9541"/>
    <lineage>
        <taxon>Eukaryota</taxon>
        <taxon>Metazoa</taxon>
        <taxon>Chordata</taxon>
        <taxon>Craniata</taxon>
        <taxon>Vertebrata</taxon>
        <taxon>Euteleostomi</taxon>
        <taxon>Mammalia</taxon>
        <taxon>Eutheria</taxon>
        <taxon>Euarchontoglires</taxon>
        <taxon>Primates</taxon>
        <taxon>Haplorrhini</taxon>
        <taxon>Catarrhini</taxon>
        <taxon>Cercopithecidae</taxon>
        <taxon>Cercopithecinae</taxon>
        <taxon>Macaca</taxon>
    </lineage>
</organism>
<keyword evidence="3" id="KW-1185">Reference proteome</keyword>
<accession>A0A7N9D9T3</accession>
<evidence type="ECO:0000256" key="1">
    <source>
        <dbReference type="SAM" id="MobiDB-lite"/>
    </source>
</evidence>
<name>A0A7N9D9T3_MACFA</name>
<reference evidence="2" key="3">
    <citation type="submission" date="2025-09" db="UniProtKB">
        <authorList>
            <consortium name="Ensembl"/>
        </authorList>
    </citation>
    <scope>IDENTIFICATION</scope>
</reference>
<proteinExistence type="predicted"/>
<feature type="region of interest" description="Disordered" evidence="1">
    <location>
        <begin position="13"/>
        <end position="32"/>
    </location>
</feature>
<dbReference type="Ensembl" id="ENSMFAT00000084503.1">
    <property type="protein sequence ID" value="ENSMFAP00000060937.1"/>
    <property type="gene ID" value="ENSMFAG00000053903.1"/>
</dbReference>
<evidence type="ECO:0000313" key="2">
    <source>
        <dbReference type="Ensembl" id="ENSMFAP00000060937.1"/>
    </source>
</evidence>